<dbReference type="Proteomes" id="UP000018680">
    <property type="component" value="Chromosome"/>
</dbReference>
<name>V5WHI0_9SPIO</name>
<dbReference type="KEGG" id="slr:L21SP2_1677"/>
<evidence type="ECO:0000313" key="1">
    <source>
        <dbReference type="EMBL" id="AHC15060.1"/>
    </source>
</evidence>
<gene>
    <name evidence="1" type="ORF">L21SP2_1677</name>
</gene>
<reference evidence="1 2" key="1">
    <citation type="journal article" date="2015" name="Stand. Genomic Sci.">
        <title>Complete genome sequence and description of Salinispira pacifica gen. nov., sp. nov., a novel spirochaete isolated form a hypersaline microbial mat.</title>
        <authorList>
            <person name="Ben Hania W."/>
            <person name="Joseph M."/>
            <person name="Schumann P."/>
            <person name="Bunk B."/>
            <person name="Fiebig A."/>
            <person name="Sproer C."/>
            <person name="Klenk H.P."/>
            <person name="Fardeau M.L."/>
            <person name="Spring S."/>
        </authorList>
    </citation>
    <scope>NUCLEOTIDE SEQUENCE [LARGE SCALE GENOMIC DNA]</scope>
    <source>
        <strain evidence="1 2">L21-RPul-D2</strain>
    </source>
</reference>
<sequence>MLRQIRESRIHKKCHPYLNEDGDLTPVTAAEKYPIAGFTWAGLIWTGLTGS</sequence>
<accession>V5WHI0</accession>
<dbReference type="EMBL" id="CP006939">
    <property type="protein sequence ID" value="AHC15060.1"/>
    <property type="molecule type" value="Genomic_DNA"/>
</dbReference>
<protein>
    <submittedName>
        <fullName evidence="1">Uncharacterized protein</fullName>
    </submittedName>
</protein>
<keyword evidence="2" id="KW-1185">Reference proteome</keyword>
<dbReference type="AlphaFoldDB" id="V5WHI0"/>
<proteinExistence type="predicted"/>
<organism evidence="1 2">
    <name type="scientific">Salinispira pacifica</name>
    <dbReference type="NCBI Taxonomy" id="1307761"/>
    <lineage>
        <taxon>Bacteria</taxon>
        <taxon>Pseudomonadati</taxon>
        <taxon>Spirochaetota</taxon>
        <taxon>Spirochaetia</taxon>
        <taxon>Spirochaetales</taxon>
        <taxon>Spirochaetaceae</taxon>
        <taxon>Salinispira</taxon>
    </lineage>
</organism>
<dbReference type="HOGENOM" id="CLU_3103639_0_0_12"/>
<evidence type="ECO:0000313" key="2">
    <source>
        <dbReference type="Proteomes" id="UP000018680"/>
    </source>
</evidence>